<reference evidence="2 3" key="1">
    <citation type="submission" date="2018-04" db="EMBL/GenBank/DDBJ databases">
        <title>Adhaeribacter sp. HMF7616 genome sequencing and assembly.</title>
        <authorList>
            <person name="Kang H."/>
            <person name="Kang J."/>
            <person name="Cha I."/>
            <person name="Kim H."/>
            <person name="Joh K."/>
        </authorList>
    </citation>
    <scope>NUCLEOTIDE SEQUENCE [LARGE SCALE GENOMIC DNA]</scope>
    <source>
        <strain evidence="2 3">HMF7616</strain>
    </source>
</reference>
<dbReference type="Pfam" id="PF07610">
    <property type="entry name" value="DUF1573"/>
    <property type="match status" value="1"/>
</dbReference>
<name>A0A369QIB6_9BACT</name>
<accession>A0A369QIB6</accession>
<keyword evidence="3" id="KW-1185">Reference proteome</keyword>
<sequence length="151" mass="15699">MKKLVYLALSLTLGVSVANAQTTAPVAASKVVTNGPAISFAETKHDFGNIKQGDVVEYTFNFKNTGNQPLLISDVGVTCGCTATDFSKEPVAPGKSGYVKAKFNSAYKSGMQNKIITVKSNATAGDAQVAIITNVIVPTEASAKPADAKKN</sequence>
<evidence type="ECO:0000313" key="2">
    <source>
        <dbReference type="EMBL" id="RDC62609.1"/>
    </source>
</evidence>
<dbReference type="InterPro" id="IPR011467">
    <property type="entry name" value="DUF1573"/>
</dbReference>
<feature type="chain" id="PRO_5017008916" description="DUF1573 domain-containing protein" evidence="1">
    <location>
        <begin position="21"/>
        <end position="151"/>
    </location>
</feature>
<dbReference type="Gene3D" id="2.60.40.10">
    <property type="entry name" value="Immunoglobulins"/>
    <property type="match status" value="1"/>
</dbReference>
<feature type="signal peptide" evidence="1">
    <location>
        <begin position="1"/>
        <end position="20"/>
    </location>
</feature>
<keyword evidence="1" id="KW-0732">Signal</keyword>
<comment type="caution">
    <text evidence="2">The sequence shown here is derived from an EMBL/GenBank/DDBJ whole genome shotgun (WGS) entry which is preliminary data.</text>
</comment>
<dbReference type="OrthoDB" id="826619at2"/>
<evidence type="ECO:0000256" key="1">
    <source>
        <dbReference type="SAM" id="SignalP"/>
    </source>
</evidence>
<gene>
    <name evidence="2" type="ORF">AHMF7616_01203</name>
</gene>
<dbReference type="PANTHER" id="PTHR37833">
    <property type="entry name" value="LIPOPROTEIN-RELATED"/>
    <property type="match status" value="1"/>
</dbReference>
<evidence type="ECO:0008006" key="4">
    <source>
        <dbReference type="Google" id="ProtNLM"/>
    </source>
</evidence>
<dbReference type="Proteomes" id="UP000253919">
    <property type="component" value="Unassembled WGS sequence"/>
</dbReference>
<protein>
    <recommendedName>
        <fullName evidence="4">DUF1573 domain-containing protein</fullName>
    </recommendedName>
</protein>
<dbReference type="RefSeq" id="WP_115372027.1">
    <property type="nucleotide sequence ID" value="NZ_QASA01000001.1"/>
</dbReference>
<dbReference type="EMBL" id="QASA01000001">
    <property type="protein sequence ID" value="RDC62609.1"/>
    <property type="molecule type" value="Genomic_DNA"/>
</dbReference>
<organism evidence="2 3">
    <name type="scientific">Adhaeribacter pallidiroseus</name>
    <dbReference type="NCBI Taxonomy" id="2072847"/>
    <lineage>
        <taxon>Bacteria</taxon>
        <taxon>Pseudomonadati</taxon>
        <taxon>Bacteroidota</taxon>
        <taxon>Cytophagia</taxon>
        <taxon>Cytophagales</taxon>
        <taxon>Hymenobacteraceae</taxon>
        <taxon>Adhaeribacter</taxon>
    </lineage>
</organism>
<dbReference type="PANTHER" id="PTHR37833:SF1">
    <property type="entry name" value="SIGNAL PEPTIDE PROTEIN"/>
    <property type="match status" value="1"/>
</dbReference>
<dbReference type="InterPro" id="IPR013783">
    <property type="entry name" value="Ig-like_fold"/>
</dbReference>
<dbReference type="AlphaFoldDB" id="A0A369QIB6"/>
<proteinExistence type="predicted"/>
<evidence type="ECO:0000313" key="3">
    <source>
        <dbReference type="Proteomes" id="UP000253919"/>
    </source>
</evidence>